<organism evidence="1 2">
    <name type="scientific">Symbiodinium microadriaticum</name>
    <name type="common">Dinoflagellate</name>
    <name type="synonym">Zooxanthella microadriatica</name>
    <dbReference type="NCBI Taxonomy" id="2951"/>
    <lineage>
        <taxon>Eukaryota</taxon>
        <taxon>Sar</taxon>
        <taxon>Alveolata</taxon>
        <taxon>Dinophyceae</taxon>
        <taxon>Suessiales</taxon>
        <taxon>Symbiodiniaceae</taxon>
        <taxon>Symbiodinium</taxon>
    </lineage>
</organism>
<dbReference type="AlphaFoldDB" id="A0A1Q9DE20"/>
<proteinExistence type="predicted"/>
<protein>
    <submittedName>
        <fullName evidence="1">Uncharacterized protein</fullName>
    </submittedName>
</protein>
<keyword evidence="2" id="KW-1185">Reference proteome</keyword>
<evidence type="ECO:0000313" key="2">
    <source>
        <dbReference type="Proteomes" id="UP000186817"/>
    </source>
</evidence>
<name>A0A1Q9DE20_SYMMI</name>
<dbReference type="Proteomes" id="UP000186817">
    <property type="component" value="Unassembled WGS sequence"/>
</dbReference>
<dbReference type="EMBL" id="LSRX01000579">
    <property type="protein sequence ID" value="OLP93466.1"/>
    <property type="molecule type" value="Genomic_DNA"/>
</dbReference>
<dbReference type="OrthoDB" id="10290195at2759"/>
<gene>
    <name evidence="1" type="ORF">AK812_SmicGene24633</name>
</gene>
<reference evidence="1 2" key="1">
    <citation type="submission" date="2016-02" db="EMBL/GenBank/DDBJ databases">
        <title>Genome analysis of coral dinoflagellate symbionts highlights evolutionary adaptations to a symbiotic lifestyle.</title>
        <authorList>
            <person name="Aranda M."/>
            <person name="Li Y."/>
            <person name="Liew Y.J."/>
            <person name="Baumgarten S."/>
            <person name="Simakov O."/>
            <person name="Wilson M."/>
            <person name="Piel J."/>
            <person name="Ashoor H."/>
            <person name="Bougouffa S."/>
            <person name="Bajic V.B."/>
            <person name="Ryu T."/>
            <person name="Ravasi T."/>
            <person name="Bayer T."/>
            <person name="Micklem G."/>
            <person name="Kim H."/>
            <person name="Bhak J."/>
            <person name="Lajeunesse T.C."/>
            <person name="Voolstra C.R."/>
        </authorList>
    </citation>
    <scope>NUCLEOTIDE SEQUENCE [LARGE SCALE GENOMIC DNA]</scope>
    <source>
        <strain evidence="1 2">CCMP2467</strain>
    </source>
</reference>
<comment type="caution">
    <text evidence="1">The sequence shown here is derived from an EMBL/GenBank/DDBJ whole genome shotgun (WGS) entry which is preliminary data.</text>
</comment>
<sequence>MMLVGWPLGVVQEREKATLDGGAGSCSQCSSDSGFLDDNAEPDIDFRQKDGRSCGFWVFAYLEREWRQFLAEAPQAVDLDLRFNREKCATQPTALDKLLIAVSGTRNVACRSNAGSGKDTYEGQLRDADPFGHQCANEHPRGLVYGVVGITKGGISLGGA</sequence>
<accession>A0A1Q9DE20</accession>
<evidence type="ECO:0000313" key="1">
    <source>
        <dbReference type="EMBL" id="OLP93466.1"/>
    </source>
</evidence>